<dbReference type="GO" id="GO:0016020">
    <property type="term" value="C:membrane"/>
    <property type="evidence" value="ECO:0007669"/>
    <property type="project" value="UniProtKB-SubCell"/>
</dbReference>
<dbReference type="PANTHER" id="PTHR32089:SF112">
    <property type="entry name" value="LYSOZYME-LIKE PROTEIN-RELATED"/>
    <property type="match status" value="1"/>
</dbReference>
<dbReference type="SUPFAM" id="SSF58104">
    <property type="entry name" value="Methyl-accepting chemotaxis protein (MCP) signaling domain"/>
    <property type="match status" value="1"/>
</dbReference>
<reference evidence="6 7" key="2">
    <citation type="submission" date="2014-09" db="EMBL/GenBank/DDBJ databases">
        <authorList>
            <consortium name="NBRP consortium"/>
            <person name="Sawabe T."/>
            <person name="Meirelles P."/>
            <person name="Nakanishi M."/>
            <person name="Sayaka M."/>
            <person name="Hattori M."/>
            <person name="Ohkuma M."/>
        </authorList>
    </citation>
    <scope>NUCLEOTIDE SEQUENCE [LARGE SCALE GENOMIC DNA]</scope>
    <source>
        <strain evidence="6 7">JCM 19240</strain>
    </source>
</reference>
<accession>A0A090T7M7</accession>
<dbReference type="GO" id="GO:0007165">
    <property type="term" value="P:signal transduction"/>
    <property type="evidence" value="ECO:0007669"/>
    <property type="project" value="UniProtKB-KW"/>
</dbReference>
<protein>
    <submittedName>
        <fullName evidence="6">Aerotaxis sensor receptor protein</fullName>
    </submittedName>
</protein>
<comment type="similarity">
    <text evidence="3">Belongs to the methyl-accepting chemotaxis (MCP) protein family.</text>
</comment>
<evidence type="ECO:0000313" key="7">
    <source>
        <dbReference type="Proteomes" id="UP000029224"/>
    </source>
</evidence>
<evidence type="ECO:0000259" key="5">
    <source>
        <dbReference type="PROSITE" id="PS50111"/>
    </source>
</evidence>
<gene>
    <name evidence="6" type="ORF">JCM19240_4319</name>
</gene>
<dbReference type="Pfam" id="PF00015">
    <property type="entry name" value="MCPsignal"/>
    <property type="match status" value="1"/>
</dbReference>
<sequence>MIPYPSLVFALLISIAAFILTRPLEKLSKQAREEFNNPLMELVYTGQVNDISEIALGFKMRDSRAKSIISRVQISVLDTCLSVFNKAQQVSQNTANGCQELNNQQQNLDMIAAAVDEMQSTSKEIASSAVATSELTVEAQGLMVENTNSAISTSSSMELLLSQLNETTSKITSLNDMMDEVANVVEVIDAIAEQTNLLALNAAIEAARAGDSGRGFAVVADEVRMLAKRTQESTTQIDSVITTVLNETKIVLNSLEQSNTYADETVSLLESSKVKMTRLSGAIHEIVDRNHQIATAVEEQSQVSFELNSNVQTVNATSRETIELMNSTLSDNTQMISEVEDLKDVIESVASMGKNKSTIA</sequence>
<evidence type="ECO:0000256" key="4">
    <source>
        <dbReference type="PROSITE-ProRule" id="PRU00284"/>
    </source>
</evidence>
<name>A0A090T7M7_9VIBR</name>
<organism evidence="6 7">
    <name type="scientific">Vibrio maritimus</name>
    <dbReference type="NCBI Taxonomy" id="990268"/>
    <lineage>
        <taxon>Bacteria</taxon>
        <taxon>Pseudomonadati</taxon>
        <taxon>Pseudomonadota</taxon>
        <taxon>Gammaproteobacteria</taxon>
        <taxon>Vibrionales</taxon>
        <taxon>Vibrionaceae</taxon>
        <taxon>Vibrio</taxon>
    </lineage>
</organism>
<dbReference type="FunFam" id="1.10.287.950:FF:000001">
    <property type="entry name" value="Methyl-accepting chemotaxis sensory transducer"/>
    <property type="match status" value="1"/>
</dbReference>
<keyword evidence="2 4" id="KW-0807">Transducer</keyword>
<keyword evidence="6" id="KW-0675">Receptor</keyword>
<keyword evidence="7" id="KW-1185">Reference proteome</keyword>
<evidence type="ECO:0000256" key="1">
    <source>
        <dbReference type="ARBA" id="ARBA00004370"/>
    </source>
</evidence>
<dbReference type="PANTHER" id="PTHR32089">
    <property type="entry name" value="METHYL-ACCEPTING CHEMOTAXIS PROTEIN MCPB"/>
    <property type="match status" value="1"/>
</dbReference>
<dbReference type="PROSITE" id="PS50111">
    <property type="entry name" value="CHEMOTAXIS_TRANSDUC_2"/>
    <property type="match status" value="1"/>
</dbReference>
<dbReference type="EMBL" id="BBMT01000005">
    <property type="protein sequence ID" value="GAL34769.1"/>
    <property type="molecule type" value="Genomic_DNA"/>
</dbReference>
<feature type="domain" description="Methyl-accepting transducer" evidence="5">
    <location>
        <begin position="79"/>
        <end position="315"/>
    </location>
</feature>
<reference evidence="6 7" key="1">
    <citation type="submission" date="2014-09" db="EMBL/GenBank/DDBJ databases">
        <title>Vibrio maritimus JCM 19240. (C210) whole genome shotgun sequence.</title>
        <authorList>
            <person name="Sawabe T."/>
            <person name="Meirelles P."/>
            <person name="Nakanishi M."/>
            <person name="Sayaka M."/>
            <person name="Hattori M."/>
            <person name="Ohkuma M."/>
        </authorList>
    </citation>
    <scope>NUCLEOTIDE SEQUENCE [LARGE SCALE GENOMIC DNA]</scope>
    <source>
        <strain evidence="6 7">JCM 19240</strain>
    </source>
</reference>
<dbReference type="Proteomes" id="UP000029224">
    <property type="component" value="Unassembled WGS sequence"/>
</dbReference>
<evidence type="ECO:0000256" key="3">
    <source>
        <dbReference type="ARBA" id="ARBA00029447"/>
    </source>
</evidence>
<evidence type="ECO:0000313" key="6">
    <source>
        <dbReference type="EMBL" id="GAL34769.1"/>
    </source>
</evidence>
<dbReference type="Gene3D" id="1.10.287.950">
    <property type="entry name" value="Methyl-accepting chemotaxis protein"/>
    <property type="match status" value="1"/>
</dbReference>
<dbReference type="SMART" id="SM00283">
    <property type="entry name" value="MA"/>
    <property type="match status" value="1"/>
</dbReference>
<dbReference type="OrthoDB" id="5593683at2"/>
<dbReference type="AlphaFoldDB" id="A0A090T7M7"/>
<dbReference type="InterPro" id="IPR004089">
    <property type="entry name" value="MCPsignal_dom"/>
</dbReference>
<proteinExistence type="inferred from homology"/>
<comment type="subcellular location">
    <subcellularLocation>
        <location evidence="1">Membrane</location>
    </subcellularLocation>
</comment>
<evidence type="ECO:0000256" key="2">
    <source>
        <dbReference type="ARBA" id="ARBA00023224"/>
    </source>
</evidence>
<dbReference type="GO" id="GO:0006935">
    <property type="term" value="P:chemotaxis"/>
    <property type="evidence" value="ECO:0007669"/>
    <property type="project" value="UniProtKB-ARBA"/>
</dbReference>
<comment type="caution">
    <text evidence="6">The sequence shown here is derived from an EMBL/GenBank/DDBJ whole genome shotgun (WGS) entry which is preliminary data.</text>
</comment>